<reference evidence="2" key="1">
    <citation type="journal article" date="2019" name="Int. J. Syst. Evol. Microbiol.">
        <title>The Global Catalogue of Microorganisms (GCM) 10K type strain sequencing project: providing services to taxonomists for standard genome sequencing and annotation.</title>
        <authorList>
            <consortium name="The Broad Institute Genomics Platform"/>
            <consortium name="The Broad Institute Genome Sequencing Center for Infectious Disease"/>
            <person name="Wu L."/>
            <person name="Ma J."/>
        </authorList>
    </citation>
    <scope>NUCLEOTIDE SEQUENCE [LARGE SCALE GENOMIC DNA]</scope>
    <source>
        <strain evidence="2">JCM 3325</strain>
    </source>
</reference>
<keyword evidence="2" id="KW-1185">Reference proteome</keyword>
<evidence type="ECO:0000313" key="2">
    <source>
        <dbReference type="Proteomes" id="UP001501231"/>
    </source>
</evidence>
<proteinExistence type="predicted"/>
<comment type="caution">
    <text evidence="1">The sequence shown here is derived from an EMBL/GenBank/DDBJ whole genome shotgun (WGS) entry which is preliminary data.</text>
</comment>
<organism evidence="1 2">
    <name type="scientific">Actinomadura vinacea</name>
    <dbReference type="NCBI Taxonomy" id="115336"/>
    <lineage>
        <taxon>Bacteria</taxon>
        <taxon>Bacillati</taxon>
        <taxon>Actinomycetota</taxon>
        <taxon>Actinomycetes</taxon>
        <taxon>Streptosporangiales</taxon>
        <taxon>Thermomonosporaceae</taxon>
        <taxon>Actinomadura</taxon>
    </lineage>
</organism>
<dbReference type="EMBL" id="BAAARW010000016">
    <property type="protein sequence ID" value="GAA2428342.1"/>
    <property type="molecule type" value="Genomic_DNA"/>
</dbReference>
<protein>
    <submittedName>
        <fullName evidence="1">Uncharacterized protein</fullName>
    </submittedName>
</protein>
<sequence>MGMGDLAGDRQAEAGSPAVELVARRKPGVPFEDLFPFGLGDSRTIVGDDHFGAVPVLADLDLNAPRGVPLSVVQQVGEQPAELDTARVDDHSGLQPELVAHPVAASQDLCVDQLRQVQILPGPVAIA</sequence>
<name>A0ABN3JGP0_9ACTN</name>
<gene>
    <name evidence="1" type="ORF">GCM10010191_46760</name>
</gene>
<dbReference type="Proteomes" id="UP001501231">
    <property type="component" value="Unassembled WGS sequence"/>
</dbReference>
<evidence type="ECO:0000313" key="1">
    <source>
        <dbReference type="EMBL" id="GAA2428342.1"/>
    </source>
</evidence>
<accession>A0ABN3JGP0</accession>